<name>A0A6A7A8N4_9PLEO</name>
<sequence>MKSSLEALPEELLVAVFQYVFTSTTPIGHLRFEHKIRTPQDGMGIVKQDSLLQFVGTTKPLFRVAQEAFYENNTFLLHRAPSSHFPIHRAKYFHVPPKSVRPWISRLQITIIVPAPWHGMPGVCSTEFHVCHCRREERFTCPFSDWNFLKKIEAGYYEFPQLRHLHLQFVTPHRFGRSAIWYLGYDLIKRGRMSFRAERLTVESCIMVGIADTNGSALKEVVEGCMTVRK</sequence>
<keyword evidence="2" id="KW-1185">Reference proteome</keyword>
<proteinExistence type="predicted"/>
<protein>
    <submittedName>
        <fullName evidence="1">Uncharacterized protein</fullName>
    </submittedName>
</protein>
<dbReference type="EMBL" id="MU006221">
    <property type="protein sequence ID" value="KAF2829556.1"/>
    <property type="molecule type" value="Genomic_DNA"/>
</dbReference>
<dbReference type="AlphaFoldDB" id="A0A6A7A8N4"/>
<dbReference type="Proteomes" id="UP000799424">
    <property type="component" value="Unassembled WGS sequence"/>
</dbReference>
<evidence type="ECO:0000313" key="2">
    <source>
        <dbReference type="Proteomes" id="UP000799424"/>
    </source>
</evidence>
<reference evidence="1" key="1">
    <citation type="journal article" date="2020" name="Stud. Mycol.">
        <title>101 Dothideomycetes genomes: a test case for predicting lifestyles and emergence of pathogens.</title>
        <authorList>
            <person name="Haridas S."/>
            <person name="Albert R."/>
            <person name="Binder M."/>
            <person name="Bloem J."/>
            <person name="Labutti K."/>
            <person name="Salamov A."/>
            <person name="Andreopoulos B."/>
            <person name="Baker S."/>
            <person name="Barry K."/>
            <person name="Bills G."/>
            <person name="Bluhm B."/>
            <person name="Cannon C."/>
            <person name="Castanera R."/>
            <person name="Culley D."/>
            <person name="Daum C."/>
            <person name="Ezra D."/>
            <person name="Gonzalez J."/>
            <person name="Henrissat B."/>
            <person name="Kuo A."/>
            <person name="Liang C."/>
            <person name="Lipzen A."/>
            <person name="Lutzoni F."/>
            <person name="Magnuson J."/>
            <person name="Mondo S."/>
            <person name="Nolan M."/>
            <person name="Ohm R."/>
            <person name="Pangilinan J."/>
            <person name="Park H.-J."/>
            <person name="Ramirez L."/>
            <person name="Alfaro M."/>
            <person name="Sun H."/>
            <person name="Tritt A."/>
            <person name="Yoshinaga Y."/>
            <person name="Zwiers L.-H."/>
            <person name="Turgeon B."/>
            <person name="Goodwin S."/>
            <person name="Spatafora J."/>
            <person name="Crous P."/>
            <person name="Grigoriev I."/>
        </authorList>
    </citation>
    <scope>NUCLEOTIDE SEQUENCE</scope>
    <source>
        <strain evidence="1">CBS 113818</strain>
    </source>
</reference>
<evidence type="ECO:0000313" key="1">
    <source>
        <dbReference type="EMBL" id="KAF2829556.1"/>
    </source>
</evidence>
<accession>A0A6A7A8N4</accession>
<organism evidence="1 2">
    <name type="scientific">Ophiobolus disseminans</name>
    <dbReference type="NCBI Taxonomy" id="1469910"/>
    <lineage>
        <taxon>Eukaryota</taxon>
        <taxon>Fungi</taxon>
        <taxon>Dikarya</taxon>
        <taxon>Ascomycota</taxon>
        <taxon>Pezizomycotina</taxon>
        <taxon>Dothideomycetes</taxon>
        <taxon>Pleosporomycetidae</taxon>
        <taxon>Pleosporales</taxon>
        <taxon>Pleosporineae</taxon>
        <taxon>Phaeosphaeriaceae</taxon>
        <taxon>Ophiobolus</taxon>
    </lineage>
</organism>
<gene>
    <name evidence="1" type="ORF">CC86DRAFT_368549</name>
</gene>
<dbReference type="OrthoDB" id="3780327at2759"/>